<dbReference type="AlphaFoldDB" id="A0A8C5AY04"/>
<dbReference type="Proteomes" id="UP000694546">
    <property type="component" value="Chromosome 11"/>
</dbReference>
<dbReference type="GO" id="GO:0005667">
    <property type="term" value="C:transcription regulator complex"/>
    <property type="evidence" value="ECO:0007669"/>
    <property type="project" value="TreeGrafter"/>
</dbReference>
<dbReference type="Ensembl" id="ENSGMOT00000059569.1">
    <property type="protein sequence ID" value="ENSGMOP00000038152.1"/>
    <property type="gene ID" value="ENSGMOG00000032831.1"/>
</dbReference>
<evidence type="ECO:0000313" key="4">
    <source>
        <dbReference type="Ensembl" id="ENSGMOP00000038152.1"/>
    </source>
</evidence>
<dbReference type="Pfam" id="PF02944">
    <property type="entry name" value="BESS"/>
    <property type="match status" value="1"/>
</dbReference>
<reference evidence="4" key="2">
    <citation type="submission" date="2025-09" db="UniProtKB">
        <authorList>
            <consortium name="Ensembl"/>
        </authorList>
    </citation>
    <scope>IDENTIFICATION</scope>
</reference>
<dbReference type="PROSITE" id="PS51029">
    <property type="entry name" value="MADF"/>
    <property type="match status" value="1"/>
</dbReference>
<organism evidence="4 5">
    <name type="scientific">Gadus morhua</name>
    <name type="common">Atlantic cod</name>
    <dbReference type="NCBI Taxonomy" id="8049"/>
    <lineage>
        <taxon>Eukaryota</taxon>
        <taxon>Metazoa</taxon>
        <taxon>Chordata</taxon>
        <taxon>Craniata</taxon>
        <taxon>Vertebrata</taxon>
        <taxon>Euteleostomi</taxon>
        <taxon>Actinopterygii</taxon>
        <taxon>Neopterygii</taxon>
        <taxon>Teleostei</taxon>
        <taxon>Neoteleostei</taxon>
        <taxon>Acanthomorphata</taxon>
        <taxon>Zeiogadaria</taxon>
        <taxon>Gadariae</taxon>
        <taxon>Gadiformes</taxon>
        <taxon>Gadoidei</taxon>
        <taxon>Gadidae</taxon>
        <taxon>Gadus</taxon>
    </lineage>
</organism>
<dbReference type="Pfam" id="PF10545">
    <property type="entry name" value="MADF_DNA_bdg"/>
    <property type="match status" value="1"/>
</dbReference>
<dbReference type="OMA" id="DTRHENH"/>
<dbReference type="SMART" id="SM00595">
    <property type="entry name" value="MADF"/>
    <property type="match status" value="1"/>
</dbReference>
<keyword evidence="5" id="KW-1185">Reference proteome</keyword>
<dbReference type="GO" id="GO:0005634">
    <property type="term" value="C:nucleus"/>
    <property type="evidence" value="ECO:0007669"/>
    <property type="project" value="UniProtKB-SubCell"/>
</dbReference>
<proteinExistence type="predicted"/>
<dbReference type="GeneTree" id="ENSGT00600000084860"/>
<dbReference type="InterPro" id="IPR006578">
    <property type="entry name" value="MADF-dom"/>
</dbReference>
<comment type="subcellular location">
    <subcellularLocation>
        <location evidence="1">Nucleus</location>
    </subcellularLocation>
</comment>
<reference evidence="4" key="1">
    <citation type="submission" date="2025-08" db="UniProtKB">
        <authorList>
            <consortium name="Ensembl"/>
        </authorList>
    </citation>
    <scope>IDENTIFICATION</scope>
</reference>
<evidence type="ECO:0000259" key="3">
    <source>
        <dbReference type="PROSITE" id="PS51031"/>
    </source>
</evidence>
<evidence type="ECO:0000259" key="2">
    <source>
        <dbReference type="PROSITE" id="PS51029"/>
    </source>
</evidence>
<dbReference type="PANTHER" id="PTHR12243">
    <property type="entry name" value="MADF DOMAIN TRANSCRIPTION FACTOR"/>
    <property type="match status" value="1"/>
</dbReference>
<dbReference type="GO" id="GO:0006357">
    <property type="term" value="P:regulation of transcription by RNA polymerase II"/>
    <property type="evidence" value="ECO:0007669"/>
    <property type="project" value="TreeGrafter"/>
</dbReference>
<evidence type="ECO:0008006" key="6">
    <source>
        <dbReference type="Google" id="ProtNLM"/>
    </source>
</evidence>
<sequence length="208" mass="23758">MTAISEKVIISVSAYPEIFNTTLASYKDRTVKAKAWLKVSEEVGLTEEECRRRWQVLRDTYLRVRRRQEAGKRSGSAAGPLTTWKYSAILSFLGPFVTPRETSSNMVLGVEVDGIAEYPVEDHSSEDTIPKETEIERLLLEVLRRQTAPVPLILSEDEHFFKGILPSLQRLPPHAKEQMKFQIYKLLHDANCVHNPVVSFDQSIWTSQ</sequence>
<name>A0A8C5AY04_GADMO</name>
<dbReference type="GO" id="GO:0003677">
    <property type="term" value="F:DNA binding"/>
    <property type="evidence" value="ECO:0007669"/>
    <property type="project" value="InterPro"/>
</dbReference>
<dbReference type="PANTHER" id="PTHR12243:SF48">
    <property type="entry name" value="MADF DOMAIN-CONTAINING PROTEIN"/>
    <property type="match status" value="1"/>
</dbReference>
<feature type="domain" description="BESS" evidence="3">
    <location>
        <begin position="154"/>
        <end position="193"/>
    </location>
</feature>
<accession>A0A8C5AY04</accession>
<dbReference type="PROSITE" id="PS51031">
    <property type="entry name" value="BESS"/>
    <property type="match status" value="1"/>
</dbReference>
<dbReference type="InterPro" id="IPR039353">
    <property type="entry name" value="TF_Adf1"/>
</dbReference>
<keyword evidence="1" id="KW-0539">Nucleus</keyword>
<feature type="domain" description="MADF" evidence="2">
    <location>
        <begin position="7"/>
        <end position="98"/>
    </location>
</feature>
<evidence type="ECO:0000313" key="5">
    <source>
        <dbReference type="Proteomes" id="UP000694546"/>
    </source>
</evidence>
<protein>
    <recommendedName>
        <fullName evidence="6">MADF domain-containing protein</fullName>
    </recommendedName>
</protein>
<dbReference type="InterPro" id="IPR004210">
    <property type="entry name" value="BESS_motif"/>
</dbReference>
<evidence type="ECO:0000256" key="1">
    <source>
        <dbReference type="PROSITE-ProRule" id="PRU00371"/>
    </source>
</evidence>